<evidence type="ECO:0000313" key="2">
    <source>
        <dbReference type="EMBL" id="MBB5539642.1"/>
    </source>
</evidence>
<keyword evidence="3" id="KW-1185">Reference proteome</keyword>
<evidence type="ECO:0000313" key="3">
    <source>
        <dbReference type="Proteomes" id="UP000585507"/>
    </source>
</evidence>
<name>A0A7W8XCD0_9HYPH</name>
<dbReference type="Proteomes" id="UP000585507">
    <property type="component" value="Unassembled WGS sequence"/>
</dbReference>
<accession>A0A7W8XCD0</accession>
<dbReference type="EMBL" id="JACHBK010000023">
    <property type="protein sequence ID" value="MBB5539642.1"/>
    <property type="molecule type" value="Genomic_DNA"/>
</dbReference>
<feature type="region of interest" description="Disordered" evidence="1">
    <location>
        <begin position="1"/>
        <end position="25"/>
    </location>
</feature>
<feature type="compositionally biased region" description="Polar residues" evidence="1">
    <location>
        <begin position="1"/>
        <end position="16"/>
    </location>
</feature>
<comment type="caution">
    <text evidence="2">The sequence shown here is derived from an EMBL/GenBank/DDBJ whole genome shotgun (WGS) entry which is preliminary data.</text>
</comment>
<proteinExistence type="predicted"/>
<sequence length="73" mass="8255">MSQNPFRSKRLQQTNRETAHDGGPTDDVIIEHAYTLFGSEAATAVALCGLDAWFDGEEEQFRRLAGIFRRLKN</sequence>
<organism evidence="2 3">
    <name type="scientific">Rhizobium giardinii</name>
    <dbReference type="NCBI Taxonomy" id="56731"/>
    <lineage>
        <taxon>Bacteria</taxon>
        <taxon>Pseudomonadati</taxon>
        <taxon>Pseudomonadota</taxon>
        <taxon>Alphaproteobacteria</taxon>
        <taxon>Hyphomicrobiales</taxon>
        <taxon>Rhizobiaceae</taxon>
        <taxon>Rhizobium/Agrobacterium group</taxon>
        <taxon>Rhizobium</taxon>
    </lineage>
</organism>
<dbReference type="RefSeq" id="WP_018328199.1">
    <property type="nucleotide sequence ID" value="NZ_JACHBK010000023.1"/>
</dbReference>
<dbReference type="AlphaFoldDB" id="A0A7W8XCD0"/>
<gene>
    <name evidence="2" type="ORF">GGD55_006392</name>
</gene>
<evidence type="ECO:0000256" key="1">
    <source>
        <dbReference type="SAM" id="MobiDB-lite"/>
    </source>
</evidence>
<reference evidence="2 3" key="1">
    <citation type="submission" date="2020-08" db="EMBL/GenBank/DDBJ databases">
        <title>Genomic Encyclopedia of Type Strains, Phase IV (KMG-V): Genome sequencing to study the core and pangenomes of soil and plant-associated prokaryotes.</title>
        <authorList>
            <person name="Whitman W."/>
        </authorList>
    </citation>
    <scope>NUCLEOTIDE SEQUENCE [LARGE SCALE GENOMIC DNA]</scope>
    <source>
        <strain evidence="2 3">SEMIA 4084</strain>
    </source>
</reference>
<protein>
    <submittedName>
        <fullName evidence="2">Uncharacterized protein</fullName>
    </submittedName>
</protein>